<keyword evidence="2 9" id="KW-0820">tRNA-binding</keyword>
<evidence type="ECO:0000256" key="8">
    <source>
        <dbReference type="ARBA" id="ARBA00023002"/>
    </source>
</evidence>
<dbReference type="PROSITE" id="PS01136">
    <property type="entry name" value="UPF0034"/>
    <property type="match status" value="1"/>
</dbReference>
<dbReference type="PANTHER" id="PTHR42907">
    <property type="entry name" value="FMN-LINKED OXIDOREDUCTASES SUPERFAMILY PROTEIN"/>
    <property type="match status" value="1"/>
</dbReference>
<evidence type="ECO:0000313" key="15">
    <source>
        <dbReference type="Proteomes" id="UP000277294"/>
    </source>
</evidence>
<feature type="domain" description="DUS-like FMN-binding" evidence="13">
    <location>
        <begin position="40"/>
        <end position="337"/>
    </location>
</feature>
<evidence type="ECO:0000256" key="9">
    <source>
        <dbReference type="HAMAP-Rule" id="MF_02041"/>
    </source>
</evidence>
<reference evidence="14 15" key="1">
    <citation type="submission" date="2018-10" db="EMBL/GenBank/DDBJ databases">
        <authorList>
            <person name="Criscuolo A."/>
        </authorList>
    </citation>
    <scope>NUCLEOTIDE SEQUENCE [LARGE SCALE GENOMIC DNA]</scope>
    <source>
        <strain evidence="14">DnA1</strain>
    </source>
</reference>
<dbReference type="EMBL" id="UWPJ01000036">
    <property type="protein sequence ID" value="VCU72154.1"/>
    <property type="molecule type" value="Genomic_DNA"/>
</dbReference>
<dbReference type="GO" id="GO:0102264">
    <property type="term" value="F:tRNA-dihydrouridine20 synthase activity"/>
    <property type="evidence" value="ECO:0007669"/>
    <property type="project" value="UniProtKB-EC"/>
</dbReference>
<keyword evidence="12" id="KW-0547">Nucleotide-binding</keyword>
<comment type="caution">
    <text evidence="9">Lacks conserved residue(s) required for the propagation of feature annotation.</text>
</comment>
<comment type="cofactor">
    <cofactor evidence="1 9 10 12">
        <name>FMN</name>
        <dbReference type="ChEBI" id="CHEBI:58210"/>
    </cofactor>
</comment>
<keyword evidence="15" id="KW-1185">Reference proteome</keyword>
<keyword evidence="3 9" id="KW-0285">Flavoprotein</keyword>
<organism evidence="14 15">
    <name type="scientific">Pigmentiphaga humi</name>
    <dbReference type="NCBI Taxonomy" id="2478468"/>
    <lineage>
        <taxon>Bacteria</taxon>
        <taxon>Pseudomonadati</taxon>
        <taxon>Pseudomonadota</taxon>
        <taxon>Betaproteobacteria</taxon>
        <taxon>Burkholderiales</taxon>
        <taxon>Alcaligenaceae</taxon>
        <taxon>Pigmentiphaga</taxon>
    </lineage>
</organism>
<dbReference type="AlphaFoldDB" id="A0A3P4B778"/>
<evidence type="ECO:0000256" key="11">
    <source>
        <dbReference type="PIRSR" id="PIRSR006621-1"/>
    </source>
</evidence>
<dbReference type="PIRSF" id="PIRSF006621">
    <property type="entry name" value="Dus"/>
    <property type="match status" value="1"/>
</dbReference>
<evidence type="ECO:0000313" key="14">
    <source>
        <dbReference type="EMBL" id="VCU72154.1"/>
    </source>
</evidence>
<evidence type="ECO:0000256" key="1">
    <source>
        <dbReference type="ARBA" id="ARBA00001917"/>
    </source>
</evidence>
<feature type="site" description="Interacts with tRNA; defines subfamily-specific binding signature" evidence="9">
    <location>
        <position position="327"/>
    </location>
</feature>
<keyword evidence="6 9" id="KW-0521">NADP</keyword>
<dbReference type="GO" id="GO:0000049">
    <property type="term" value="F:tRNA binding"/>
    <property type="evidence" value="ECO:0007669"/>
    <property type="project" value="UniProtKB-UniRule"/>
</dbReference>
<dbReference type="GO" id="GO:0050660">
    <property type="term" value="F:flavin adenine dinucleotide binding"/>
    <property type="evidence" value="ECO:0007669"/>
    <property type="project" value="InterPro"/>
</dbReference>
<evidence type="ECO:0000256" key="6">
    <source>
        <dbReference type="ARBA" id="ARBA00022857"/>
    </source>
</evidence>
<dbReference type="PANTHER" id="PTHR42907:SF1">
    <property type="entry name" value="FMN-LINKED OXIDOREDUCTASES SUPERFAMILY PROTEIN"/>
    <property type="match status" value="1"/>
</dbReference>
<gene>
    <name evidence="14" type="primary">dus</name>
    <name evidence="9" type="synonym">dusA</name>
    <name evidence="14" type="ORF">PIGHUM_04250</name>
</gene>
<dbReference type="InterPro" id="IPR001269">
    <property type="entry name" value="DUS_fam"/>
</dbReference>
<keyword evidence="4 9" id="KW-0288">FMN</keyword>
<feature type="binding site" evidence="9 12">
    <location>
        <position position="196"/>
    </location>
    <ligand>
        <name>FMN</name>
        <dbReference type="ChEBI" id="CHEBI:58210"/>
    </ligand>
</feature>
<proteinExistence type="inferred from homology"/>
<dbReference type="Gene3D" id="1.20.120.1460">
    <property type="match status" value="1"/>
</dbReference>
<feature type="site" description="Interacts with tRNA" evidence="9">
    <location>
        <position position="122"/>
    </location>
</feature>
<protein>
    <recommendedName>
        <fullName evidence="9">tRNA-dihydrouridine(20/20a) synthase</fullName>
        <ecNumber evidence="9">1.3.1.91</ecNumber>
    </recommendedName>
    <alternativeName>
        <fullName evidence="9">U20-specific dihydrouridine synthase</fullName>
        <shortName evidence="9">U20-specific Dus</shortName>
    </alternativeName>
    <alternativeName>
        <fullName evidence="9">tRNA-dihydrouridine synthase A</fullName>
    </alternativeName>
</protein>
<name>A0A3P4B778_9BURK</name>
<evidence type="ECO:0000256" key="4">
    <source>
        <dbReference type="ARBA" id="ARBA00022643"/>
    </source>
</evidence>
<dbReference type="NCBIfam" id="NF008774">
    <property type="entry name" value="PRK11815.1"/>
    <property type="match status" value="1"/>
</dbReference>
<dbReference type="GO" id="GO:0102266">
    <property type="term" value="F:tRNA-dihydrouridine20a synthase activity"/>
    <property type="evidence" value="ECO:0007669"/>
    <property type="project" value="RHEA"/>
</dbReference>
<comment type="similarity">
    <text evidence="9">Belongs to the Dus family. DusA subfamily.</text>
</comment>
<keyword evidence="7 9" id="KW-0694">RNA-binding</keyword>
<dbReference type="NCBIfam" id="TIGR00742">
    <property type="entry name" value="yjbN"/>
    <property type="match status" value="1"/>
</dbReference>
<feature type="site" description="Interacts with tRNA" evidence="9">
    <location>
        <position position="211"/>
    </location>
</feature>
<evidence type="ECO:0000259" key="13">
    <source>
        <dbReference type="Pfam" id="PF01207"/>
    </source>
</evidence>
<feature type="site" description="Interacts with tRNA; defines subfamily-specific binding signature" evidence="9">
    <location>
        <position position="330"/>
    </location>
</feature>
<feature type="active site" description="Proton donor" evidence="9 11">
    <location>
        <position position="125"/>
    </location>
</feature>
<dbReference type="Pfam" id="PF01207">
    <property type="entry name" value="Dus"/>
    <property type="match status" value="1"/>
</dbReference>
<evidence type="ECO:0000256" key="3">
    <source>
        <dbReference type="ARBA" id="ARBA00022630"/>
    </source>
</evidence>
<dbReference type="CDD" id="cd02801">
    <property type="entry name" value="DUS_like_FMN"/>
    <property type="match status" value="1"/>
</dbReference>
<evidence type="ECO:0000256" key="10">
    <source>
        <dbReference type="PIRNR" id="PIRNR006621"/>
    </source>
</evidence>
<evidence type="ECO:0000256" key="5">
    <source>
        <dbReference type="ARBA" id="ARBA00022694"/>
    </source>
</evidence>
<comment type="function">
    <text evidence="9">Catalyzes the synthesis of 5,6-dihydrouridine (D), a modified base found in the D-loop of most tRNAs, via the reduction of the C5-C6 double bond in target uridines. Specifically modifies U20 and U20a in tRNAs.</text>
</comment>
<dbReference type="InterPro" id="IPR013785">
    <property type="entry name" value="Aldolase_TIM"/>
</dbReference>
<keyword evidence="8 9" id="KW-0560">Oxidoreductase</keyword>
<evidence type="ECO:0000256" key="7">
    <source>
        <dbReference type="ARBA" id="ARBA00022884"/>
    </source>
</evidence>
<feature type="binding site" evidence="9 12">
    <location>
        <begin position="236"/>
        <end position="238"/>
    </location>
    <ligand>
        <name>FMN</name>
        <dbReference type="ChEBI" id="CHEBI:58210"/>
    </ligand>
</feature>
<comment type="catalytic activity">
    <reaction evidence="9">
        <text>5,6-dihydrouridine(20) in tRNA + NADP(+) = uridine(20) in tRNA + NADPH + H(+)</text>
        <dbReference type="Rhea" id="RHEA:53336"/>
        <dbReference type="Rhea" id="RHEA-COMP:13533"/>
        <dbReference type="Rhea" id="RHEA-COMP:13534"/>
        <dbReference type="ChEBI" id="CHEBI:15378"/>
        <dbReference type="ChEBI" id="CHEBI:57783"/>
        <dbReference type="ChEBI" id="CHEBI:58349"/>
        <dbReference type="ChEBI" id="CHEBI:65315"/>
        <dbReference type="ChEBI" id="CHEBI:74443"/>
        <dbReference type="EC" id="1.3.1.91"/>
    </reaction>
</comment>
<comment type="catalytic activity">
    <reaction evidence="9">
        <text>5,6-dihydrouridine(20a) in tRNA + NAD(+) = uridine(20a) in tRNA + NADH + H(+)</text>
        <dbReference type="Rhea" id="RHEA:53348"/>
        <dbReference type="Rhea" id="RHEA-COMP:13535"/>
        <dbReference type="Rhea" id="RHEA-COMP:13536"/>
        <dbReference type="ChEBI" id="CHEBI:15378"/>
        <dbReference type="ChEBI" id="CHEBI:57540"/>
        <dbReference type="ChEBI" id="CHEBI:57945"/>
        <dbReference type="ChEBI" id="CHEBI:65315"/>
        <dbReference type="ChEBI" id="CHEBI:74443"/>
    </reaction>
</comment>
<dbReference type="HAMAP" id="MF_02041">
    <property type="entry name" value="DusA_subfam"/>
    <property type="match status" value="1"/>
</dbReference>
<comment type="catalytic activity">
    <reaction evidence="9">
        <text>5,6-dihydrouridine(20a) in tRNA + NADP(+) = uridine(20a) in tRNA + NADPH + H(+)</text>
        <dbReference type="Rhea" id="RHEA:53344"/>
        <dbReference type="Rhea" id="RHEA-COMP:13535"/>
        <dbReference type="Rhea" id="RHEA-COMP:13536"/>
        <dbReference type="ChEBI" id="CHEBI:15378"/>
        <dbReference type="ChEBI" id="CHEBI:57783"/>
        <dbReference type="ChEBI" id="CHEBI:58349"/>
        <dbReference type="ChEBI" id="CHEBI:65315"/>
        <dbReference type="ChEBI" id="CHEBI:74443"/>
    </reaction>
</comment>
<feature type="site" description="Interacts with tRNA; defines subfamily-specific binding signature" evidence="9">
    <location>
        <position position="208"/>
    </location>
</feature>
<feature type="binding site" evidence="9 12">
    <location>
        <begin position="262"/>
        <end position="263"/>
    </location>
    <ligand>
        <name>FMN</name>
        <dbReference type="ChEBI" id="CHEBI:58210"/>
    </ligand>
</feature>
<dbReference type="InterPro" id="IPR018517">
    <property type="entry name" value="tRNA_hU_synthase_CS"/>
</dbReference>
<comment type="similarity">
    <text evidence="10">Belongs to the dus family.</text>
</comment>
<feature type="binding site" evidence="9 12">
    <location>
        <position position="95"/>
    </location>
    <ligand>
        <name>FMN</name>
        <dbReference type="ChEBI" id="CHEBI:58210"/>
    </ligand>
</feature>
<dbReference type="GO" id="GO:0010181">
    <property type="term" value="F:FMN binding"/>
    <property type="evidence" value="ECO:0007669"/>
    <property type="project" value="UniProtKB-UniRule"/>
</dbReference>
<sequence length="363" mass="39395">MKRSVPRTGRADASQGLRTAGYDCGIMLSNQELGGWQLCVAPMIDWTDRHCRYFHRLLAPRARLYTEMIATGAILYGDAARHLDFSPQEHPVALQLGGNEPGALARAARAGQDRGYDEINLNCGCPSDRVQKGAFGACLMSTPALVADCVKAMRDAVQIPVTVKHRIGLDYDESYAFVRDFVGTVHEAGCDVFIVHARNAVLKGLSPKENREIPPLRYDVARQLKRDFPGALIVLNGGLAEADATLAHIAAGGGELDGVMLGREAYHRPRVLSELSQRLWPAAAIADDAEVIQAMTGYARAQVARGVPLRAVARHMLGLFNAQGGARRWRQTLSDSRLLAANDPGLIETAWAMVEPGSQRHAA</sequence>
<dbReference type="Gene3D" id="3.20.20.70">
    <property type="entry name" value="Aldolase class I"/>
    <property type="match status" value="1"/>
</dbReference>
<accession>A0A3P4B778</accession>
<keyword evidence="5 9" id="KW-0819">tRNA processing</keyword>
<dbReference type="InterPro" id="IPR004653">
    <property type="entry name" value="DusA"/>
</dbReference>
<dbReference type="Proteomes" id="UP000277294">
    <property type="component" value="Unassembled WGS sequence"/>
</dbReference>
<comment type="catalytic activity">
    <reaction evidence="9">
        <text>5,6-dihydrouridine(20) in tRNA + NAD(+) = uridine(20) in tRNA + NADH + H(+)</text>
        <dbReference type="Rhea" id="RHEA:53340"/>
        <dbReference type="Rhea" id="RHEA-COMP:13533"/>
        <dbReference type="Rhea" id="RHEA-COMP:13534"/>
        <dbReference type="ChEBI" id="CHEBI:15378"/>
        <dbReference type="ChEBI" id="CHEBI:57540"/>
        <dbReference type="ChEBI" id="CHEBI:57945"/>
        <dbReference type="ChEBI" id="CHEBI:65315"/>
        <dbReference type="ChEBI" id="CHEBI:74443"/>
        <dbReference type="EC" id="1.3.1.91"/>
    </reaction>
</comment>
<evidence type="ECO:0000256" key="12">
    <source>
        <dbReference type="PIRSR" id="PIRSR006621-2"/>
    </source>
</evidence>
<evidence type="ECO:0000256" key="2">
    <source>
        <dbReference type="ARBA" id="ARBA00022555"/>
    </source>
</evidence>
<dbReference type="InterPro" id="IPR035587">
    <property type="entry name" value="DUS-like_FMN-bd"/>
</dbReference>
<dbReference type="SUPFAM" id="SSF51395">
    <property type="entry name" value="FMN-linked oxidoreductases"/>
    <property type="match status" value="1"/>
</dbReference>
<feature type="binding site" evidence="9 12">
    <location>
        <position position="164"/>
    </location>
    <ligand>
        <name>FMN</name>
        <dbReference type="ChEBI" id="CHEBI:58210"/>
    </ligand>
</feature>
<dbReference type="EC" id="1.3.1.91" evidence="9"/>